<dbReference type="AlphaFoldDB" id="A0A7X1AV47"/>
<evidence type="ECO:0000313" key="1">
    <source>
        <dbReference type="EMBL" id="MBC2600571.1"/>
    </source>
</evidence>
<proteinExistence type="predicted"/>
<reference evidence="1 2" key="1">
    <citation type="submission" date="2020-07" db="EMBL/GenBank/DDBJ databases">
        <authorList>
            <person name="Feng X."/>
        </authorList>
    </citation>
    <scope>NUCLEOTIDE SEQUENCE [LARGE SCALE GENOMIC DNA]</scope>
    <source>
        <strain evidence="1 2">JCM14086</strain>
    </source>
</reference>
<dbReference type="EMBL" id="JACHVA010000024">
    <property type="protein sequence ID" value="MBC2600571.1"/>
    <property type="molecule type" value="Genomic_DNA"/>
</dbReference>
<evidence type="ECO:0008006" key="3">
    <source>
        <dbReference type="Google" id="ProtNLM"/>
    </source>
</evidence>
<comment type="caution">
    <text evidence="1">The sequence shown here is derived from an EMBL/GenBank/DDBJ whole genome shotgun (WGS) entry which is preliminary data.</text>
</comment>
<dbReference type="Proteomes" id="UP000525652">
    <property type="component" value="Unassembled WGS sequence"/>
</dbReference>
<protein>
    <recommendedName>
        <fullName evidence="3">Lipoprotein</fullName>
    </recommendedName>
</protein>
<evidence type="ECO:0000313" key="2">
    <source>
        <dbReference type="Proteomes" id="UP000525652"/>
    </source>
</evidence>
<organism evidence="1 2">
    <name type="scientific">Puniceicoccus vermicola</name>
    <dbReference type="NCBI Taxonomy" id="388746"/>
    <lineage>
        <taxon>Bacteria</taxon>
        <taxon>Pseudomonadati</taxon>
        <taxon>Verrucomicrobiota</taxon>
        <taxon>Opitutia</taxon>
        <taxon>Puniceicoccales</taxon>
        <taxon>Puniceicoccaceae</taxon>
        <taxon>Puniceicoccus</taxon>
    </lineage>
</organism>
<name>A0A7X1AV47_9BACT</name>
<sequence length="181" mass="21476">MRHLIVSDLKTRFQRFFLFITLFLSQGCYVHYKIDEADRLVPKNPKWSLENEPREGLERLDFNAVYIGESPRGYWMVRFWPTGQIKTFDTSEMSDWEWMKRRNGGTIGYYSLDENGVIQIEYMSYAAQGTYVVAYGLLRKDGTIVFDGEDRGRRYRGLPGELKPEIEIDNNDSEWDWTPDW</sequence>
<dbReference type="PROSITE" id="PS51257">
    <property type="entry name" value="PROKAR_LIPOPROTEIN"/>
    <property type="match status" value="1"/>
</dbReference>
<accession>A0A7X1AV47</accession>
<gene>
    <name evidence="1" type="ORF">H5P30_02120</name>
</gene>
<keyword evidence="2" id="KW-1185">Reference proteome</keyword>